<proteinExistence type="predicted"/>
<feature type="transmembrane region" description="Helical" evidence="1">
    <location>
        <begin position="137"/>
        <end position="157"/>
    </location>
</feature>
<gene>
    <name evidence="2" type="ORF">Pan44_43740</name>
</gene>
<reference evidence="2 3" key="1">
    <citation type="submission" date="2019-02" db="EMBL/GenBank/DDBJ databases">
        <title>Deep-cultivation of Planctomycetes and their phenomic and genomic characterization uncovers novel biology.</title>
        <authorList>
            <person name="Wiegand S."/>
            <person name="Jogler M."/>
            <person name="Boedeker C."/>
            <person name="Pinto D."/>
            <person name="Vollmers J."/>
            <person name="Rivas-Marin E."/>
            <person name="Kohn T."/>
            <person name="Peeters S.H."/>
            <person name="Heuer A."/>
            <person name="Rast P."/>
            <person name="Oberbeckmann S."/>
            <person name="Bunk B."/>
            <person name="Jeske O."/>
            <person name="Meyerdierks A."/>
            <person name="Storesund J.E."/>
            <person name="Kallscheuer N."/>
            <person name="Luecker S."/>
            <person name="Lage O.M."/>
            <person name="Pohl T."/>
            <person name="Merkel B.J."/>
            <person name="Hornburger P."/>
            <person name="Mueller R.-W."/>
            <person name="Bruemmer F."/>
            <person name="Labrenz M."/>
            <person name="Spormann A.M."/>
            <person name="Op den Camp H."/>
            <person name="Overmann J."/>
            <person name="Amann R."/>
            <person name="Jetten M.S.M."/>
            <person name="Mascher T."/>
            <person name="Medema M.H."/>
            <person name="Devos D.P."/>
            <person name="Kaster A.-K."/>
            <person name="Ovreas L."/>
            <person name="Rohde M."/>
            <person name="Galperin M.Y."/>
            <person name="Jogler C."/>
        </authorList>
    </citation>
    <scope>NUCLEOTIDE SEQUENCE [LARGE SCALE GENOMIC DNA]</scope>
    <source>
        <strain evidence="2 3">Pan44</strain>
    </source>
</reference>
<evidence type="ECO:0000313" key="2">
    <source>
        <dbReference type="EMBL" id="QDT56321.1"/>
    </source>
</evidence>
<name>A0A517SJL8_9PLAN</name>
<dbReference type="KEGG" id="ccos:Pan44_43740"/>
<dbReference type="Proteomes" id="UP000315700">
    <property type="component" value="Chromosome"/>
</dbReference>
<accession>A0A517SJL8</accession>
<dbReference type="InParanoid" id="A0A517SJL8"/>
<dbReference type="RefSeq" id="WP_145033633.1">
    <property type="nucleotide sequence ID" value="NZ_CP036271.1"/>
</dbReference>
<feature type="transmembrane region" description="Helical" evidence="1">
    <location>
        <begin position="43"/>
        <end position="65"/>
    </location>
</feature>
<evidence type="ECO:0000256" key="1">
    <source>
        <dbReference type="SAM" id="Phobius"/>
    </source>
</evidence>
<sequence>MTTKQRLRESLLALDSPEPQRREQLQQEIQTMMIRELSMPRRAWMTALVVAEFGAALFIGSLVVTEPALPWLARIGLGAGTLFAIAWGAWFLRLLRRGEMDVRQDGRRMAQMVWCFTLLMVIFMVVVGATMTDRAQGTIVILQSFVFLIGAAVYWLTQQIEHAELNMTERLLRLELQLVELTEGKGGG</sequence>
<keyword evidence="1" id="KW-0472">Membrane</keyword>
<protein>
    <submittedName>
        <fullName evidence="2">Uncharacterized protein</fullName>
    </submittedName>
</protein>
<feature type="transmembrane region" description="Helical" evidence="1">
    <location>
        <begin position="71"/>
        <end position="92"/>
    </location>
</feature>
<keyword evidence="1" id="KW-1133">Transmembrane helix</keyword>
<feature type="transmembrane region" description="Helical" evidence="1">
    <location>
        <begin position="113"/>
        <end position="131"/>
    </location>
</feature>
<keyword evidence="1" id="KW-0812">Transmembrane</keyword>
<dbReference type="AlphaFoldDB" id="A0A517SJL8"/>
<dbReference type="EMBL" id="CP036271">
    <property type="protein sequence ID" value="QDT56321.1"/>
    <property type="molecule type" value="Genomic_DNA"/>
</dbReference>
<dbReference type="OrthoDB" id="277910at2"/>
<evidence type="ECO:0000313" key="3">
    <source>
        <dbReference type="Proteomes" id="UP000315700"/>
    </source>
</evidence>
<organism evidence="2 3">
    <name type="scientific">Caulifigura coniformis</name>
    <dbReference type="NCBI Taxonomy" id="2527983"/>
    <lineage>
        <taxon>Bacteria</taxon>
        <taxon>Pseudomonadati</taxon>
        <taxon>Planctomycetota</taxon>
        <taxon>Planctomycetia</taxon>
        <taxon>Planctomycetales</taxon>
        <taxon>Planctomycetaceae</taxon>
        <taxon>Caulifigura</taxon>
    </lineage>
</organism>
<keyword evidence="3" id="KW-1185">Reference proteome</keyword>